<keyword evidence="2" id="KW-0472">Membrane</keyword>
<name>A0A448XK71_9PLAT</name>
<gene>
    <name evidence="3" type="ORF">PXEA_LOCUS32058</name>
</gene>
<evidence type="ECO:0000256" key="2">
    <source>
        <dbReference type="SAM" id="Phobius"/>
    </source>
</evidence>
<accession>A0A448XK71</accession>
<dbReference type="Proteomes" id="UP000784294">
    <property type="component" value="Unassembled WGS sequence"/>
</dbReference>
<sequence length="220" mass="24956">MSDVKTGTVETFESAYIAAWIACLFTLCTLCLLYWLTLLADRLQRPQRSYHLHCLSHRPHHVNSCHGACLLAESTAYRHGNPRRKHPLLVVNSHGAHQPEVDKDGHFCCESGQPEADCIHQMRSVSKALGGFCQQHDNHHHHHHHHQNRICCDHYLSDSKDDRVKWTSTDGLIHHHTHDMHVGQDDKKSGQRAGSVLDPMPLFHLQDCVESGVAQRDTAC</sequence>
<keyword evidence="4" id="KW-1185">Reference proteome</keyword>
<comment type="caution">
    <text evidence="3">The sequence shown here is derived from an EMBL/GenBank/DDBJ whole genome shotgun (WGS) entry which is preliminary data.</text>
</comment>
<reference evidence="3" key="1">
    <citation type="submission" date="2018-11" db="EMBL/GenBank/DDBJ databases">
        <authorList>
            <consortium name="Pathogen Informatics"/>
        </authorList>
    </citation>
    <scope>NUCLEOTIDE SEQUENCE</scope>
</reference>
<protein>
    <submittedName>
        <fullName evidence="3">Uncharacterized protein</fullName>
    </submittedName>
</protein>
<keyword evidence="2" id="KW-0812">Transmembrane</keyword>
<dbReference type="EMBL" id="CAAALY010258413">
    <property type="protein sequence ID" value="VEL38618.1"/>
    <property type="molecule type" value="Genomic_DNA"/>
</dbReference>
<feature type="region of interest" description="Disordered" evidence="1">
    <location>
        <begin position="177"/>
        <end position="196"/>
    </location>
</feature>
<keyword evidence="2" id="KW-1133">Transmembrane helix</keyword>
<evidence type="ECO:0000313" key="3">
    <source>
        <dbReference type="EMBL" id="VEL38618.1"/>
    </source>
</evidence>
<evidence type="ECO:0000313" key="4">
    <source>
        <dbReference type="Proteomes" id="UP000784294"/>
    </source>
</evidence>
<proteinExistence type="predicted"/>
<dbReference type="AlphaFoldDB" id="A0A448XK71"/>
<organism evidence="3 4">
    <name type="scientific">Protopolystoma xenopodis</name>
    <dbReference type="NCBI Taxonomy" id="117903"/>
    <lineage>
        <taxon>Eukaryota</taxon>
        <taxon>Metazoa</taxon>
        <taxon>Spiralia</taxon>
        <taxon>Lophotrochozoa</taxon>
        <taxon>Platyhelminthes</taxon>
        <taxon>Monogenea</taxon>
        <taxon>Polyopisthocotylea</taxon>
        <taxon>Polystomatidea</taxon>
        <taxon>Polystomatidae</taxon>
        <taxon>Protopolystoma</taxon>
    </lineage>
</organism>
<feature type="transmembrane region" description="Helical" evidence="2">
    <location>
        <begin position="15"/>
        <end position="40"/>
    </location>
</feature>
<evidence type="ECO:0000256" key="1">
    <source>
        <dbReference type="SAM" id="MobiDB-lite"/>
    </source>
</evidence>
<feature type="compositionally biased region" description="Basic and acidic residues" evidence="1">
    <location>
        <begin position="179"/>
        <end position="189"/>
    </location>
</feature>